<keyword evidence="1" id="KW-0175">Coiled coil</keyword>
<name>A0A6P6Y342_DERPT</name>
<dbReference type="Proteomes" id="UP000515146">
    <property type="component" value="Unplaced"/>
</dbReference>
<sequence>MPGSYVLIEWANELAEISIFQIKDFDPNWMNDNYPTHPIIYTRSDFIQSQGYIKFIGTSDEVKAKKEEIATARIVSMENNEIKELKLMMLAMEKKLDEQSKKINQLEQKLDYLTQGSSTDNNIITTGKNRIKVFVNDLSAALIPNDEIKGLYVLCQTVFGEEIKPEMTWREHSQEIRQNITDLIYLFVDHKHSESEDKKKMVIRLKQKFIKKLNNQKKKNKINQIKE</sequence>
<protein>
    <submittedName>
        <fullName evidence="3">Uncharacterized protein LOC113794020</fullName>
    </submittedName>
</protein>
<evidence type="ECO:0000313" key="3">
    <source>
        <dbReference type="RefSeq" id="XP_027199903.1"/>
    </source>
</evidence>
<dbReference type="AlphaFoldDB" id="A0A6P6Y342"/>
<evidence type="ECO:0000313" key="2">
    <source>
        <dbReference type="Proteomes" id="UP000515146"/>
    </source>
</evidence>
<dbReference type="RefSeq" id="XP_027199903.1">
    <property type="nucleotide sequence ID" value="XM_027344102.1"/>
</dbReference>
<dbReference type="OrthoDB" id="6532781at2759"/>
<dbReference type="KEGG" id="dpte:113794020"/>
<reference evidence="3" key="1">
    <citation type="submission" date="2025-08" db="UniProtKB">
        <authorList>
            <consortium name="RefSeq"/>
        </authorList>
    </citation>
    <scope>IDENTIFICATION</scope>
    <source>
        <strain evidence="3">Airmid</strain>
    </source>
</reference>
<keyword evidence="2" id="KW-1185">Reference proteome</keyword>
<gene>
    <name evidence="3" type="primary">LOC113794020</name>
</gene>
<organism evidence="2 3">
    <name type="scientific">Dermatophagoides pteronyssinus</name>
    <name type="common">European house dust mite</name>
    <dbReference type="NCBI Taxonomy" id="6956"/>
    <lineage>
        <taxon>Eukaryota</taxon>
        <taxon>Metazoa</taxon>
        <taxon>Ecdysozoa</taxon>
        <taxon>Arthropoda</taxon>
        <taxon>Chelicerata</taxon>
        <taxon>Arachnida</taxon>
        <taxon>Acari</taxon>
        <taxon>Acariformes</taxon>
        <taxon>Sarcoptiformes</taxon>
        <taxon>Astigmata</taxon>
        <taxon>Psoroptidia</taxon>
        <taxon>Analgoidea</taxon>
        <taxon>Pyroglyphidae</taxon>
        <taxon>Dermatophagoidinae</taxon>
        <taxon>Dermatophagoides</taxon>
    </lineage>
</organism>
<feature type="coiled-coil region" evidence="1">
    <location>
        <begin position="75"/>
        <end position="116"/>
    </location>
</feature>
<evidence type="ECO:0000256" key="1">
    <source>
        <dbReference type="SAM" id="Coils"/>
    </source>
</evidence>
<dbReference type="InParanoid" id="A0A6P6Y342"/>
<proteinExistence type="predicted"/>
<accession>A0A6P6Y342</accession>